<feature type="non-terminal residue" evidence="2">
    <location>
        <position position="1"/>
    </location>
</feature>
<accession>A0A5Y5NEL9</accession>
<comment type="caution">
    <text evidence="2">The sequence shown here is derived from an EMBL/GenBank/DDBJ whole genome shotgun (WGS) entry which is preliminary data.</text>
</comment>
<evidence type="ECO:0000313" key="2">
    <source>
        <dbReference type="EMBL" id="ECK4491541.1"/>
    </source>
</evidence>
<protein>
    <submittedName>
        <fullName evidence="2">Transcriptional regulator MerD</fullName>
    </submittedName>
</protein>
<feature type="region of interest" description="Disordered" evidence="1">
    <location>
        <begin position="1"/>
        <end position="25"/>
    </location>
</feature>
<dbReference type="EMBL" id="AAJBWB010000061">
    <property type="protein sequence ID" value="ECK4491541.1"/>
    <property type="molecule type" value="Genomic_DNA"/>
</dbReference>
<sequence>RAALAHLDAQLASMPAERAHEEALP</sequence>
<reference evidence="2" key="1">
    <citation type="submission" date="2019-08" db="EMBL/GenBank/DDBJ databases">
        <authorList>
            <consortium name="PulseNet: The National Subtyping Network for Foodborne Disease Surveillance"/>
            <person name="Tarr C.L."/>
            <person name="Trees E."/>
            <person name="Katz L.S."/>
            <person name="Carleton-Romer H.A."/>
            <person name="Stroika S."/>
            <person name="Kucerova Z."/>
            <person name="Roache K.F."/>
            <person name="Sabol A.L."/>
            <person name="Besser J."/>
            <person name="Gerner-Smidt P."/>
        </authorList>
    </citation>
    <scope>NUCLEOTIDE SEQUENCE</scope>
    <source>
        <strain evidence="2">PNUSAS086005</strain>
    </source>
</reference>
<organism evidence="2">
    <name type="scientific">Salmonella enterica</name>
    <name type="common">Salmonella choleraesuis</name>
    <dbReference type="NCBI Taxonomy" id="28901"/>
    <lineage>
        <taxon>Bacteria</taxon>
        <taxon>Pseudomonadati</taxon>
        <taxon>Pseudomonadota</taxon>
        <taxon>Gammaproteobacteria</taxon>
        <taxon>Enterobacterales</taxon>
        <taxon>Enterobacteriaceae</taxon>
        <taxon>Salmonella</taxon>
    </lineage>
</organism>
<evidence type="ECO:0000256" key="1">
    <source>
        <dbReference type="SAM" id="MobiDB-lite"/>
    </source>
</evidence>
<proteinExistence type="predicted"/>
<name>A0A5Y5NEL9_SALER</name>
<gene>
    <name evidence="2" type="ORF">FRI36_24950</name>
</gene>
<dbReference type="AlphaFoldDB" id="A0A5Y5NEL9"/>